<dbReference type="EMBL" id="CM042882">
    <property type="protein sequence ID" value="KAI4383934.1"/>
    <property type="molecule type" value="Genomic_DNA"/>
</dbReference>
<protein>
    <submittedName>
        <fullName evidence="1">Uncharacterized protein</fullName>
    </submittedName>
</protein>
<sequence>MAVSASEDAPSPATADLKERIIRGLAQGKAMAKQLQVLLPHLGSSGSDVLVARELTANILGSFTASLSELGSHRVSPRDRTRSPKPRPRRGCYKRRKSSQTRTVVASTAVDDVSWRKYGQKQIHNSKFPRSYYRCSHKYDRHCKAIKQVQMMEESPPLYEITYIDSHTCTSDGKADPTPQQGSSSGPLMETRPPHALAEAEADNLDMKEENITVTLDMKEDIITGSSSVTALQAKEEAKEDTESDVTGMEINSLLMEAGDFHAESSLYPGFGMDFLVADDDCVNSMFYC</sequence>
<gene>
    <name evidence="1" type="ORF">MLD38_009713</name>
</gene>
<comment type="caution">
    <text evidence="1">The sequence shown here is derived from an EMBL/GenBank/DDBJ whole genome shotgun (WGS) entry which is preliminary data.</text>
</comment>
<evidence type="ECO:0000313" key="1">
    <source>
        <dbReference type="EMBL" id="KAI4383934.1"/>
    </source>
</evidence>
<evidence type="ECO:0000313" key="2">
    <source>
        <dbReference type="Proteomes" id="UP001057402"/>
    </source>
</evidence>
<proteinExistence type="predicted"/>
<reference evidence="2" key="1">
    <citation type="journal article" date="2023" name="Front. Plant Sci.">
        <title>Chromosomal-level genome assembly of Melastoma candidum provides insights into trichome evolution.</title>
        <authorList>
            <person name="Zhong Y."/>
            <person name="Wu W."/>
            <person name="Sun C."/>
            <person name="Zou P."/>
            <person name="Liu Y."/>
            <person name="Dai S."/>
            <person name="Zhou R."/>
        </authorList>
    </citation>
    <scope>NUCLEOTIDE SEQUENCE [LARGE SCALE GENOMIC DNA]</scope>
</reference>
<dbReference type="Proteomes" id="UP001057402">
    <property type="component" value="Chromosome 3"/>
</dbReference>
<name>A0ACB9RYM3_9MYRT</name>
<keyword evidence="2" id="KW-1185">Reference proteome</keyword>
<organism evidence="1 2">
    <name type="scientific">Melastoma candidum</name>
    <dbReference type="NCBI Taxonomy" id="119954"/>
    <lineage>
        <taxon>Eukaryota</taxon>
        <taxon>Viridiplantae</taxon>
        <taxon>Streptophyta</taxon>
        <taxon>Embryophyta</taxon>
        <taxon>Tracheophyta</taxon>
        <taxon>Spermatophyta</taxon>
        <taxon>Magnoliopsida</taxon>
        <taxon>eudicotyledons</taxon>
        <taxon>Gunneridae</taxon>
        <taxon>Pentapetalae</taxon>
        <taxon>rosids</taxon>
        <taxon>malvids</taxon>
        <taxon>Myrtales</taxon>
        <taxon>Melastomataceae</taxon>
        <taxon>Melastomatoideae</taxon>
        <taxon>Melastomateae</taxon>
        <taxon>Melastoma</taxon>
    </lineage>
</organism>
<accession>A0ACB9RYM3</accession>